<proteinExistence type="inferred from homology"/>
<dbReference type="GO" id="GO:0051123">
    <property type="term" value="P:RNA polymerase II preinitiation complex assembly"/>
    <property type="evidence" value="ECO:0007669"/>
    <property type="project" value="TreeGrafter"/>
</dbReference>
<evidence type="ECO:0000256" key="5">
    <source>
        <dbReference type="ARBA" id="ARBA00023242"/>
    </source>
</evidence>
<dbReference type="AlphaFoldDB" id="A0AAD5UA35"/>
<dbReference type="PANTHER" id="PTHR48068:SF4">
    <property type="entry name" value="TATA-BOX BINDING PROTEIN ASSOCIATED FACTOR 9"/>
    <property type="match status" value="1"/>
</dbReference>
<protein>
    <submittedName>
        <fullName evidence="7">Transcription initiation factor TFIID subunit 9B</fullName>
    </submittedName>
</protein>
<keyword evidence="5" id="KW-0539">Nucleus</keyword>
<evidence type="ECO:0000256" key="4">
    <source>
        <dbReference type="ARBA" id="ARBA00023163"/>
    </source>
</evidence>
<dbReference type="Pfam" id="PF02291">
    <property type="entry name" value="TFIID-31kDa"/>
    <property type="match status" value="1"/>
</dbReference>
<keyword evidence="8" id="KW-1185">Reference proteome</keyword>
<dbReference type="GO" id="GO:0005669">
    <property type="term" value="C:transcription factor TFIID complex"/>
    <property type="evidence" value="ECO:0007669"/>
    <property type="project" value="TreeGrafter"/>
</dbReference>
<evidence type="ECO:0000313" key="8">
    <source>
        <dbReference type="Proteomes" id="UP001211065"/>
    </source>
</evidence>
<dbReference type="EMBL" id="JADGJW010000028">
    <property type="protein sequence ID" value="KAJ3226816.1"/>
    <property type="molecule type" value="Genomic_DNA"/>
</dbReference>
<evidence type="ECO:0000256" key="1">
    <source>
        <dbReference type="ARBA" id="ARBA00004123"/>
    </source>
</evidence>
<feature type="region of interest" description="Disordered" evidence="6">
    <location>
        <begin position="130"/>
        <end position="204"/>
    </location>
</feature>
<dbReference type="GO" id="GO:0000124">
    <property type="term" value="C:SAGA complex"/>
    <property type="evidence" value="ECO:0007669"/>
    <property type="project" value="TreeGrafter"/>
</dbReference>
<comment type="caution">
    <text evidence="7">The sequence shown here is derived from an EMBL/GenBank/DDBJ whole genome shotgun (WGS) entry which is preliminary data.</text>
</comment>
<gene>
    <name evidence="7" type="primary">TAF9B</name>
    <name evidence="7" type="ORF">HK099_004085</name>
</gene>
<evidence type="ECO:0000256" key="2">
    <source>
        <dbReference type="ARBA" id="ARBA00007646"/>
    </source>
</evidence>
<keyword evidence="4" id="KW-0804">Transcription</keyword>
<keyword evidence="3" id="KW-0805">Transcription regulation</keyword>
<comment type="subcellular location">
    <subcellularLocation>
        <location evidence="1">Nucleus</location>
    </subcellularLocation>
</comment>
<dbReference type="SUPFAM" id="SSF47113">
    <property type="entry name" value="Histone-fold"/>
    <property type="match status" value="1"/>
</dbReference>
<dbReference type="GO" id="GO:0046982">
    <property type="term" value="F:protein heterodimerization activity"/>
    <property type="evidence" value="ECO:0007669"/>
    <property type="project" value="InterPro"/>
</dbReference>
<reference evidence="7" key="1">
    <citation type="submission" date="2020-05" db="EMBL/GenBank/DDBJ databases">
        <title>Phylogenomic resolution of chytrid fungi.</title>
        <authorList>
            <person name="Stajich J.E."/>
            <person name="Amses K."/>
            <person name="Simmons R."/>
            <person name="Seto K."/>
            <person name="Myers J."/>
            <person name="Bonds A."/>
            <person name="Quandt C.A."/>
            <person name="Barry K."/>
            <person name="Liu P."/>
            <person name="Grigoriev I."/>
            <person name="Longcore J.E."/>
            <person name="James T.Y."/>
        </authorList>
    </citation>
    <scope>NUCLEOTIDE SEQUENCE</scope>
    <source>
        <strain evidence="7">JEL0476</strain>
    </source>
</reference>
<name>A0AAD5UA35_9FUNG</name>
<dbReference type="Gene3D" id="1.10.20.10">
    <property type="entry name" value="Histone, subunit A"/>
    <property type="match status" value="1"/>
</dbReference>
<accession>A0AAD5UA35</accession>
<organism evidence="7 8">
    <name type="scientific">Clydaea vesicula</name>
    <dbReference type="NCBI Taxonomy" id="447962"/>
    <lineage>
        <taxon>Eukaryota</taxon>
        <taxon>Fungi</taxon>
        <taxon>Fungi incertae sedis</taxon>
        <taxon>Chytridiomycota</taxon>
        <taxon>Chytridiomycota incertae sedis</taxon>
        <taxon>Chytridiomycetes</taxon>
        <taxon>Lobulomycetales</taxon>
        <taxon>Lobulomycetaceae</taxon>
        <taxon>Clydaea</taxon>
    </lineage>
</organism>
<dbReference type="InterPro" id="IPR009072">
    <property type="entry name" value="Histone-fold"/>
</dbReference>
<dbReference type="Proteomes" id="UP001211065">
    <property type="component" value="Unassembled WGS sequence"/>
</dbReference>
<evidence type="ECO:0000256" key="3">
    <source>
        <dbReference type="ARBA" id="ARBA00023015"/>
    </source>
</evidence>
<dbReference type="InterPro" id="IPR003162">
    <property type="entry name" value="TFIID-31"/>
</dbReference>
<sequence length="269" mass="30544">MTTVQDPQLVPKDAKLLNLLMEALGIKNYDPNCTLLLLQFMKTYTANLLQDAQAYAQHDNRTEIEHQDIQLAITQIVSSSFIKPPSKDFLTDLAEKKNAIPLPIIGEKFGIRCPPDRHNLTKNNFQILPSSEKTQNSTQSNSRPPNLPFLPSHQSLAPQSLYRGPSSQPQYQAQFRPQQQFRPIGMGGPPSQQHFRPQQHPQNFRPLIGQNQQQYQQSFMSAGSALPQIYRPAGNNYNSNVQHAAALPPQQHFLTQQHKKVKKEDDDYD</sequence>
<feature type="compositionally biased region" description="Polar residues" evidence="6">
    <location>
        <begin position="190"/>
        <end position="202"/>
    </location>
</feature>
<evidence type="ECO:0000313" key="7">
    <source>
        <dbReference type="EMBL" id="KAJ3226816.1"/>
    </source>
</evidence>
<feature type="region of interest" description="Disordered" evidence="6">
    <location>
        <begin position="248"/>
        <end position="269"/>
    </location>
</feature>
<dbReference type="GO" id="GO:0003713">
    <property type="term" value="F:transcription coactivator activity"/>
    <property type="evidence" value="ECO:0007669"/>
    <property type="project" value="TreeGrafter"/>
</dbReference>
<feature type="compositionally biased region" description="Low complexity" evidence="6">
    <location>
        <begin position="168"/>
        <end position="183"/>
    </location>
</feature>
<dbReference type="CDD" id="cd07979">
    <property type="entry name" value="HFD_TAF9"/>
    <property type="match status" value="1"/>
</dbReference>
<dbReference type="InterPro" id="IPR051431">
    <property type="entry name" value="TFIID_subunit_9"/>
</dbReference>
<dbReference type="PANTHER" id="PTHR48068">
    <property type="entry name" value="TAF9 RNA POLYMERASE II, TATA BOX-BINDING PROTEIN (TBP)-ASSOCIATED FACTOR"/>
    <property type="match status" value="1"/>
</dbReference>
<dbReference type="GO" id="GO:0016251">
    <property type="term" value="F:RNA polymerase II general transcription initiation factor activity"/>
    <property type="evidence" value="ECO:0007669"/>
    <property type="project" value="TreeGrafter"/>
</dbReference>
<evidence type="ECO:0000256" key="6">
    <source>
        <dbReference type="SAM" id="MobiDB-lite"/>
    </source>
</evidence>
<feature type="compositionally biased region" description="Polar residues" evidence="6">
    <location>
        <begin position="130"/>
        <end position="144"/>
    </location>
</feature>
<comment type="similarity">
    <text evidence="2">Belongs to the TAF9 family.</text>
</comment>